<dbReference type="AlphaFoldDB" id="A0A6L5B901"/>
<dbReference type="PROSITE" id="PS51742">
    <property type="entry name" value="PPC"/>
    <property type="match status" value="1"/>
</dbReference>
<accession>A0A6L5B901</accession>
<feature type="non-terminal residue" evidence="5">
    <location>
        <position position="1"/>
    </location>
</feature>
<organism evidence="5 6">
    <name type="scientific">Apium graveolens</name>
    <name type="common">Celery</name>
    <dbReference type="NCBI Taxonomy" id="4045"/>
    <lineage>
        <taxon>Eukaryota</taxon>
        <taxon>Viridiplantae</taxon>
        <taxon>Streptophyta</taxon>
        <taxon>Embryophyta</taxon>
        <taxon>Tracheophyta</taxon>
        <taxon>Spermatophyta</taxon>
        <taxon>Magnoliopsida</taxon>
        <taxon>eudicotyledons</taxon>
        <taxon>Gunneridae</taxon>
        <taxon>Pentapetalae</taxon>
        <taxon>asterids</taxon>
        <taxon>campanulids</taxon>
        <taxon>Apiales</taxon>
        <taxon>Apiaceae</taxon>
        <taxon>Apioideae</taxon>
        <taxon>apioid superclade</taxon>
        <taxon>Apieae</taxon>
        <taxon>Apium</taxon>
    </lineage>
</organism>
<evidence type="ECO:0000259" key="4">
    <source>
        <dbReference type="PROSITE" id="PS51742"/>
    </source>
</evidence>
<dbReference type="InterPro" id="IPR005175">
    <property type="entry name" value="PPC_dom"/>
</dbReference>
<sequence>PTPFRMSTIKNLSHVSFFDCSSKVDYVLSTPPKLSNIDASPSDIEGENSAMRSVILKVPAGTDIIRWVLSFAKENNVYITVQGGNVAVSEAHIRKDGVIGGAASKIITMEEVILSAIIFKNPQ</sequence>
<comment type="caution">
    <text evidence="5">The sequence shown here is derived from an EMBL/GenBank/DDBJ whole genome shotgun (WGS) entry which is preliminary data.</text>
</comment>
<feature type="domain" description="PPC" evidence="4">
    <location>
        <begin position="48"/>
        <end position="123"/>
    </location>
</feature>
<keyword evidence="2" id="KW-0238">DNA-binding</keyword>
<keyword evidence="6" id="KW-1185">Reference proteome</keyword>
<keyword evidence="1" id="KW-0805">Transcription regulation</keyword>
<dbReference type="EMBL" id="WRXP01001573">
    <property type="protein sequence ID" value="KAF1002196.1"/>
    <property type="molecule type" value="Genomic_DNA"/>
</dbReference>
<evidence type="ECO:0000256" key="1">
    <source>
        <dbReference type="ARBA" id="ARBA00023015"/>
    </source>
</evidence>
<evidence type="ECO:0000313" key="6">
    <source>
        <dbReference type="Proteomes" id="UP000593563"/>
    </source>
</evidence>
<proteinExistence type="predicted"/>
<name>A0A6L5B901_APIGR</name>
<dbReference type="GO" id="GO:0003677">
    <property type="term" value="F:DNA binding"/>
    <property type="evidence" value="ECO:0007669"/>
    <property type="project" value="UniProtKB-KW"/>
</dbReference>
<evidence type="ECO:0000256" key="2">
    <source>
        <dbReference type="ARBA" id="ARBA00023125"/>
    </source>
</evidence>
<evidence type="ECO:0000313" key="5">
    <source>
        <dbReference type="EMBL" id="KAF1002196.1"/>
    </source>
</evidence>
<gene>
    <name evidence="5" type="ORF">AG4045_017119</name>
</gene>
<protein>
    <recommendedName>
        <fullName evidence="4">PPC domain-containing protein</fullName>
    </recommendedName>
</protein>
<evidence type="ECO:0000256" key="3">
    <source>
        <dbReference type="ARBA" id="ARBA00023163"/>
    </source>
</evidence>
<reference evidence="5" key="1">
    <citation type="submission" date="2020-01" db="EMBL/GenBank/DDBJ databases">
        <title>The Celery Genome Sequence Reveals Sequential Paleo-tetraploidization, Resistance Gene Elimination, Karyotype Evolution, and Functional Innovation in Apiales.</title>
        <authorList>
            <person name="Song X."/>
        </authorList>
    </citation>
    <scope>NUCLEOTIDE SEQUENCE</scope>
    <source>
        <tissue evidence="5">Leaf</tissue>
    </source>
</reference>
<dbReference type="Proteomes" id="UP000593563">
    <property type="component" value="Unassembled WGS sequence"/>
</dbReference>
<keyword evidence="3" id="KW-0804">Transcription</keyword>
<feature type="non-terminal residue" evidence="5">
    <location>
        <position position="123"/>
    </location>
</feature>